<sequence>MVQMDATTQQNAALVEEASAAARSLAQQAAQLTGAVDAFDLSSTAAASADAVARAA</sequence>
<organism evidence="1 2">
    <name type="scientific">Stenotrophomonas maltophilia</name>
    <name type="common">Pseudomonas maltophilia</name>
    <name type="synonym">Xanthomonas maltophilia</name>
    <dbReference type="NCBI Taxonomy" id="40324"/>
    <lineage>
        <taxon>Bacteria</taxon>
        <taxon>Pseudomonadati</taxon>
        <taxon>Pseudomonadota</taxon>
        <taxon>Gammaproteobacteria</taxon>
        <taxon>Lysobacterales</taxon>
        <taxon>Lysobacteraceae</taxon>
        <taxon>Stenotrophomonas</taxon>
        <taxon>Stenotrophomonas maltophilia group</taxon>
    </lineage>
</organism>
<protein>
    <submittedName>
        <fullName evidence="1">Methyl-accepting chemotaxis protein III</fullName>
    </submittedName>
</protein>
<name>A0A7V8FDB1_STEMA</name>
<dbReference type="AlphaFoldDB" id="A0A7V8FDB1"/>
<reference evidence="2" key="1">
    <citation type="journal article" date="2020" name="MBio">
        <title>Horizontal gene transfer to a defensive symbiont with a reduced genome amongst a multipartite beetle microbiome.</title>
        <authorList>
            <person name="Waterworth S.C."/>
            <person name="Florez L.V."/>
            <person name="Rees E.R."/>
            <person name="Hertweck C."/>
            <person name="Kaltenpoth M."/>
            <person name="Kwan J.C."/>
        </authorList>
    </citation>
    <scope>NUCLEOTIDE SEQUENCE [LARGE SCALE GENOMIC DNA]</scope>
</reference>
<dbReference type="Proteomes" id="UP000487117">
    <property type="component" value="Unassembled WGS sequence"/>
</dbReference>
<accession>A0A7V8FDB1</accession>
<proteinExistence type="predicted"/>
<dbReference type="SUPFAM" id="SSF58104">
    <property type="entry name" value="Methyl-accepting chemotaxis protein (MCP) signaling domain"/>
    <property type="match status" value="1"/>
</dbReference>
<evidence type="ECO:0000313" key="1">
    <source>
        <dbReference type="EMBL" id="KAF1013007.1"/>
    </source>
</evidence>
<dbReference type="EMBL" id="WNDS01000006">
    <property type="protein sequence ID" value="KAF1013007.1"/>
    <property type="molecule type" value="Genomic_DNA"/>
</dbReference>
<gene>
    <name evidence="1" type="primary">trg_4</name>
    <name evidence="1" type="ORF">GAK31_03834</name>
</gene>
<comment type="caution">
    <text evidence="1">The sequence shown here is derived from an EMBL/GenBank/DDBJ whole genome shotgun (WGS) entry which is preliminary data.</text>
</comment>
<evidence type="ECO:0000313" key="2">
    <source>
        <dbReference type="Proteomes" id="UP000487117"/>
    </source>
</evidence>